<dbReference type="OMA" id="GYEHNDY"/>
<dbReference type="EMBL" id="CM004402">
    <property type="protein sequence ID" value="OAY26734.1"/>
    <property type="molecule type" value="Genomic_DNA"/>
</dbReference>
<evidence type="ECO:0000313" key="7">
    <source>
        <dbReference type="EMBL" id="OAY26734.1"/>
    </source>
</evidence>
<dbReference type="Pfam" id="PF01412">
    <property type="entry name" value="ArfGap"/>
    <property type="match status" value="1"/>
</dbReference>
<dbReference type="OrthoDB" id="6036at2759"/>
<keyword evidence="1" id="KW-0479">Metal-binding</keyword>
<dbReference type="GO" id="GO:0008270">
    <property type="term" value="F:zinc ion binding"/>
    <property type="evidence" value="ECO:0007669"/>
    <property type="project" value="UniProtKB-KW"/>
</dbReference>
<dbReference type="InterPro" id="IPR038508">
    <property type="entry name" value="ArfGAP_dom_sf"/>
</dbReference>
<keyword evidence="8" id="KW-1185">Reference proteome</keyword>
<dbReference type="SUPFAM" id="SSF57863">
    <property type="entry name" value="ArfGap/RecO-like zinc finger"/>
    <property type="match status" value="1"/>
</dbReference>
<sequence>MANRVKEDEKNERIIRGLLKLPENRRCINCNSLGPQYVCTNFWTFVCTTCSGIHREFTHRVKSVSMAKFTSQEVISLQEGGNKRARDIYLKEWDPQRQSAPDGSNVDRLRDFIKHVYVDRRYSGERNYGKPSSVKLGDKEDSYQGGSRSPPYEDTYERRYSEMSSPGGRSDDRNRYAYDERRSPGYDQESRQYNDYRRSPARGEIVNDWRKEDRFGNGRRADDRRVSEGDSKLETRSPEPLKDPGASSPPVVRPVREILGDNVVPLHVSEPPKANVVRAADSSAQTQRTVSSSSVGSTSGNMTEVKVESTASLIDFDADPEPPVSTAVPQAQQTIVSQSIAQPASTTNDNNWASFDFGPANKASQANANPLESVLSQLAVPASVPGQISGMPSGSGAPVAASFGNIANLPNATASPAVSAGNAHILPLNSGATFFHPGGVSTAAPGLAPVMPVNGGPSFVKVNETGQWYSVQHQQPVLFPPSGQSTSQQFAPPFGGASANQPWNLSVAPNVQAALSKPSAGAPQVTSTPALVVASAGVSQPSAVEVQSSGRKELPEDLFAATYPSFHGAVPGWQTGLPRGMGFAMQYSNTAVHMPSFIQPSKSTNPFVLNEPPPMQGHTFPSMASLQSALPSMPPSSGLQRTSSLGTPPSAWMPSQSLPYPSALPPQPPSYASAMPPRAYMGQVSSNMPLPGSQGIGGLPTEGGTYGAANMDQQLAGRFSAPAAPSPFSSVGGNPFG</sequence>
<feature type="compositionally biased region" description="Low complexity" evidence="5">
    <location>
        <begin position="282"/>
        <end position="300"/>
    </location>
</feature>
<keyword evidence="2 4" id="KW-0863">Zinc-finger</keyword>
<feature type="compositionally biased region" description="Basic and acidic residues" evidence="5">
    <location>
        <begin position="214"/>
        <end position="242"/>
    </location>
</feature>
<dbReference type="Proteomes" id="UP000091857">
    <property type="component" value="Chromosome 16"/>
</dbReference>
<feature type="region of interest" description="Disordered" evidence="5">
    <location>
        <begin position="278"/>
        <end position="303"/>
    </location>
</feature>
<evidence type="ECO:0000313" key="8">
    <source>
        <dbReference type="Proteomes" id="UP000091857"/>
    </source>
</evidence>
<dbReference type="PROSITE" id="PS50115">
    <property type="entry name" value="ARFGAP"/>
    <property type="match status" value="1"/>
</dbReference>
<dbReference type="GO" id="GO:0005096">
    <property type="term" value="F:GTPase activator activity"/>
    <property type="evidence" value="ECO:0007669"/>
    <property type="project" value="InterPro"/>
</dbReference>
<feature type="compositionally biased region" description="Polar residues" evidence="5">
    <location>
        <begin position="335"/>
        <end position="353"/>
    </location>
</feature>
<evidence type="ECO:0000259" key="6">
    <source>
        <dbReference type="PROSITE" id="PS50115"/>
    </source>
</evidence>
<dbReference type="Gramene" id="Manes.16G070500.13.v8.1">
    <property type="protein sequence ID" value="Manes.16G070500.13.v8.1.CDS"/>
    <property type="gene ID" value="Manes.16G070500.v8.1"/>
</dbReference>
<dbReference type="AlphaFoldDB" id="A0A251JF24"/>
<evidence type="ECO:0000256" key="2">
    <source>
        <dbReference type="ARBA" id="ARBA00022771"/>
    </source>
</evidence>
<dbReference type="STRING" id="3983.A0A251JF24"/>
<evidence type="ECO:0000256" key="3">
    <source>
        <dbReference type="ARBA" id="ARBA00022833"/>
    </source>
</evidence>
<dbReference type="EMBL" id="CM004402">
    <property type="protein sequence ID" value="OAY26735.1"/>
    <property type="molecule type" value="Genomic_DNA"/>
</dbReference>
<dbReference type="InterPro" id="IPR001164">
    <property type="entry name" value="ArfGAP_dom"/>
</dbReference>
<dbReference type="Gramene" id="Manes.16G070500.12.v8.1">
    <property type="protein sequence ID" value="Manes.16G070500.12.v8.1.CDS"/>
    <property type="gene ID" value="Manes.16G070500.v8.1"/>
</dbReference>
<dbReference type="PANTHER" id="PTHR46085">
    <property type="entry name" value="ARFGAP/RECO-RELATED"/>
    <property type="match status" value="1"/>
</dbReference>
<evidence type="ECO:0000256" key="1">
    <source>
        <dbReference type="ARBA" id="ARBA00022723"/>
    </source>
</evidence>
<feature type="region of interest" description="Disordered" evidence="5">
    <location>
        <begin position="335"/>
        <end position="358"/>
    </location>
</feature>
<feature type="region of interest" description="Disordered" evidence="5">
    <location>
        <begin position="127"/>
        <end position="199"/>
    </location>
</feature>
<organism evidence="7 8">
    <name type="scientific">Manihot esculenta</name>
    <name type="common">Cassava</name>
    <name type="synonym">Jatropha manihot</name>
    <dbReference type="NCBI Taxonomy" id="3983"/>
    <lineage>
        <taxon>Eukaryota</taxon>
        <taxon>Viridiplantae</taxon>
        <taxon>Streptophyta</taxon>
        <taxon>Embryophyta</taxon>
        <taxon>Tracheophyta</taxon>
        <taxon>Spermatophyta</taxon>
        <taxon>Magnoliopsida</taxon>
        <taxon>eudicotyledons</taxon>
        <taxon>Gunneridae</taxon>
        <taxon>Pentapetalae</taxon>
        <taxon>rosids</taxon>
        <taxon>fabids</taxon>
        <taxon>Malpighiales</taxon>
        <taxon>Euphorbiaceae</taxon>
        <taxon>Crotonoideae</taxon>
        <taxon>Manihoteae</taxon>
        <taxon>Manihot</taxon>
    </lineage>
</organism>
<proteinExistence type="predicted"/>
<feature type="compositionally biased region" description="Low complexity" evidence="5">
    <location>
        <begin position="719"/>
        <end position="730"/>
    </location>
</feature>
<dbReference type="InterPro" id="IPR044820">
    <property type="entry name" value="AGD14-like"/>
</dbReference>
<dbReference type="Gramene" id="Manes.16G070500.10.v8.1">
    <property type="protein sequence ID" value="Manes.16G070500.10.v8.1.CDS"/>
    <property type="gene ID" value="Manes.16G070500.v8.1"/>
</dbReference>
<dbReference type="PANTHER" id="PTHR46085:SF3">
    <property type="entry name" value="ARF GTPASE ACTIVATING PROTEIN"/>
    <property type="match status" value="1"/>
</dbReference>
<feature type="compositionally biased region" description="Polar residues" evidence="5">
    <location>
        <begin position="628"/>
        <end position="647"/>
    </location>
</feature>
<dbReference type="Gramene" id="Manes.16G070500.11.v8.1">
    <property type="protein sequence ID" value="Manes.16G070500.11.v8.1.CDS"/>
    <property type="gene ID" value="Manes.16G070500.v8.1"/>
</dbReference>
<feature type="region of interest" description="Disordered" evidence="5">
    <location>
        <begin position="682"/>
        <end position="737"/>
    </location>
</feature>
<dbReference type="Gene3D" id="1.10.220.150">
    <property type="entry name" value="Arf GTPase activating protein"/>
    <property type="match status" value="1"/>
</dbReference>
<evidence type="ECO:0000256" key="5">
    <source>
        <dbReference type="SAM" id="MobiDB-lite"/>
    </source>
</evidence>
<feature type="compositionally biased region" description="Gly residues" evidence="5">
    <location>
        <begin position="694"/>
        <end position="706"/>
    </location>
</feature>
<feature type="compositionally biased region" description="Basic and acidic residues" evidence="5">
    <location>
        <begin position="169"/>
        <end position="198"/>
    </location>
</feature>
<dbReference type="PRINTS" id="PR00405">
    <property type="entry name" value="REVINTRACTNG"/>
</dbReference>
<dbReference type="SMART" id="SM00105">
    <property type="entry name" value="ArfGap"/>
    <property type="match status" value="1"/>
</dbReference>
<feature type="region of interest" description="Disordered" evidence="5">
    <location>
        <begin position="628"/>
        <end position="656"/>
    </location>
</feature>
<dbReference type="FunFam" id="1.10.220.150:FF:000005">
    <property type="entry name" value="Arf-GAP domain and FG repeat-containing protein 1"/>
    <property type="match status" value="1"/>
</dbReference>
<accession>A0A251JF24</accession>
<keyword evidence="3" id="KW-0862">Zinc</keyword>
<reference evidence="7 8" key="1">
    <citation type="submission" date="2016-02" db="EMBL/GenBank/DDBJ databases">
        <title>WGS assembly of Manihot esculenta.</title>
        <authorList>
            <person name="Bredeson J.V."/>
            <person name="Prochnik S.E."/>
            <person name="Lyons J.B."/>
            <person name="Schmutz J."/>
            <person name="Grimwood J."/>
            <person name="Vrebalov J."/>
            <person name="Bart R.S."/>
            <person name="Amuge T."/>
            <person name="Ferguson M.E."/>
            <person name="Green R."/>
            <person name="Putnam N."/>
            <person name="Stites J."/>
            <person name="Rounsley S."/>
            <person name="Rokhsar D.S."/>
        </authorList>
    </citation>
    <scope>NUCLEOTIDE SEQUENCE [LARGE SCALE GENOMIC DNA]</scope>
    <source>
        <strain evidence="8">cv. AM560-2</strain>
        <tissue evidence="7">Leaf</tissue>
    </source>
</reference>
<feature type="domain" description="Arf-GAP" evidence="6">
    <location>
        <begin position="12"/>
        <end position="130"/>
    </location>
</feature>
<protein>
    <recommendedName>
        <fullName evidence="6">Arf-GAP domain-containing protein</fullName>
    </recommendedName>
</protein>
<evidence type="ECO:0000256" key="4">
    <source>
        <dbReference type="PROSITE-ProRule" id="PRU00288"/>
    </source>
</evidence>
<gene>
    <name evidence="7" type="ORF">MANES_16G070500</name>
</gene>
<dbReference type="InterPro" id="IPR037278">
    <property type="entry name" value="ARFGAP/RecO"/>
</dbReference>
<dbReference type="CDD" id="cd08838">
    <property type="entry name" value="ArfGap_AGFG"/>
    <property type="match status" value="1"/>
</dbReference>
<name>A0A251JF24_MANES</name>
<feature type="region of interest" description="Disordered" evidence="5">
    <location>
        <begin position="214"/>
        <end position="252"/>
    </location>
</feature>